<name>N2A402_9FIRM</name>
<gene>
    <name evidence="1" type="ORF">C823_03800</name>
</gene>
<proteinExistence type="predicted"/>
<organism evidence="1 2">
    <name type="scientific">Eubacterium plexicaudatum ASF492</name>
    <dbReference type="NCBI Taxonomy" id="1235802"/>
    <lineage>
        <taxon>Bacteria</taxon>
        <taxon>Bacillati</taxon>
        <taxon>Bacillota</taxon>
        <taxon>Clostridia</taxon>
        <taxon>Eubacteriales</taxon>
        <taxon>Eubacteriaceae</taxon>
        <taxon>Eubacterium</taxon>
    </lineage>
</organism>
<sequence length="138" mass="16149">MSDQDIRMTEGFGINPIMKKRLDNQEIHSVKELLEEFWKTKSCLASIYYDNPRAYIPRVRKTKDLIKIFVCNKKHLSDYKLQIAIATLKSMNGDYDRLPDLAADDIILISCRIRPISNLEAQEAKCFLKWLFDEYGIT</sequence>
<evidence type="ECO:0000313" key="2">
    <source>
        <dbReference type="Proteomes" id="UP000012589"/>
    </source>
</evidence>
<dbReference type="EMBL" id="AQFT01000115">
    <property type="protein sequence ID" value="EMZ22931.1"/>
    <property type="molecule type" value="Genomic_DNA"/>
</dbReference>
<dbReference type="HOGENOM" id="CLU_1852171_0_0_9"/>
<reference evidence="1 2" key="1">
    <citation type="journal article" date="2014" name="Genome Announc.">
        <title>Draft genome sequences of the altered schaedler flora, a defined bacterial community from gnotobiotic mice.</title>
        <authorList>
            <person name="Wannemuehler M.J."/>
            <person name="Overstreet A.M."/>
            <person name="Ward D.V."/>
            <person name="Phillips G.J."/>
        </authorList>
    </citation>
    <scope>NUCLEOTIDE SEQUENCE [LARGE SCALE GENOMIC DNA]</scope>
    <source>
        <strain evidence="1 2">ASF492</strain>
    </source>
</reference>
<comment type="caution">
    <text evidence="1">The sequence shown here is derived from an EMBL/GenBank/DDBJ whole genome shotgun (WGS) entry which is preliminary data.</text>
</comment>
<dbReference type="Proteomes" id="UP000012589">
    <property type="component" value="Unassembled WGS sequence"/>
</dbReference>
<keyword evidence="2" id="KW-1185">Reference proteome</keyword>
<dbReference type="AlphaFoldDB" id="N2A402"/>
<dbReference type="PATRIC" id="fig|1235802.3.peg.4013"/>
<protein>
    <submittedName>
        <fullName evidence="1">Uncharacterized protein</fullName>
    </submittedName>
</protein>
<accession>N2A402</accession>
<evidence type="ECO:0000313" key="1">
    <source>
        <dbReference type="EMBL" id="EMZ22931.1"/>
    </source>
</evidence>